<evidence type="ECO:0000313" key="2">
    <source>
        <dbReference type="EMBL" id="WLF51214.1"/>
    </source>
</evidence>
<keyword evidence="3" id="KW-1185">Reference proteome</keyword>
<reference evidence="1" key="1">
    <citation type="submission" date="2022-12" db="EMBL/GenBank/DDBJ databases">
        <authorList>
            <person name="Krivoruchko A.V."/>
            <person name="Elkin A."/>
        </authorList>
    </citation>
    <scope>NUCLEOTIDE SEQUENCE</scope>
    <source>
        <strain evidence="1">IEGM 249</strain>
    </source>
</reference>
<dbReference type="EMBL" id="JAPWIS010000034">
    <property type="protein sequence ID" value="MCZ4589627.1"/>
    <property type="molecule type" value="Genomic_DNA"/>
</dbReference>
<dbReference type="Proteomes" id="UP001066327">
    <property type="component" value="Unassembled WGS sequence"/>
</dbReference>
<evidence type="ECO:0000313" key="1">
    <source>
        <dbReference type="EMBL" id="MCZ4589627.1"/>
    </source>
</evidence>
<evidence type="ECO:0008006" key="5">
    <source>
        <dbReference type="Google" id="ProtNLM"/>
    </source>
</evidence>
<organism evidence="2 4">
    <name type="scientific">Rhodococcus opacus</name>
    <name type="common">Nocardia opaca</name>
    <dbReference type="NCBI Taxonomy" id="37919"/>
    <lineage>
        <taxon>Bacteria</taxon>
        <taxon>Bacillati</taxon>
        <taxon>Actinomycetota</taxon>
        <taxon>Actinomycetes</taxon>
        <taxon>Mycobacteriales</taxon>
        <taxon>Nocardiaceae</taxon>
        <taxon>Rhodococcus</taxon>
    </lineage>
</organism>
<reference evidence="2" key="2">
    <citation type="submission" date="2023-07" db="EMBL/GenBank/DDBJ databases">
        <title>Genomic analysis of Rhodococcus opacus VOC-14 with glycol ethers degradation activity.</title>
        <authorList>
            <person name="Narkevich D.A."/>
            <person name="Hlushen A.M."/>
            <person name="Akhremchuk A.E."/>
            <person name="Sikolenko M.A."/>
            <person name="Valentovich L.N."/>
        </authorList>
    </citation>
    <scope>NUCLEOTIDE SEQUENCE</scope>
    <source>
        <strain evidence="2">VOC-14</strain>
        <plasmid evidence="2">pRho-VOC14-C342</plasmid>
    </source>
</reference>
<dbReference type="RefSeq" id="WP_269592593.1">
    <property type="nucleotide sequence ID" value="NZ_CP130954.1"/>
</dbReference>
<protein>
    <recommendedName>
        <fullName evidence="5">Excreted virulence factor EspC (Type VII ESX diderm)</fullName>
    </recommendedName>
</protein>
<name>A0AAX3YST4_RHOOP</name>
<dbReference type="EMBL" id="CP130954">
    <property type="protein sequence ID" value="WLF51214.1"/>
    <property type="molecule type" value="Genomic_DNA"/>
</dbReference>
<dbReference type="AlphaFoldDB" id="A0AAX3YST4"/>
<geneLocation type="plasmid" evidence="2 4">
    <name>pRho-VOC14-C342</name>
</geneLocation>
<proteinExistence type="predicted"/>
<sequence length="110" mass="11889">MSETTVKALPVLQAAGSAEDLANAAALRDQTPHAYEITEPAEANAVRALNVAGPFADYMRLVGDSDEDLHVGMYDLLADLRHLSDAVGVDWHDADETAHQRYQEEVAGEL</sequence>
<evidence type="ECO:0000313" key="3">
    <source>
        <dbReference type="Proteomes" id="UP001066327"/>
    </source>
</evidence>
<dbReference type="Proteomes" id="UP001231166">
    <property type="component" value="Plasmid pRho-VOC14-C342"/>
</dbReference>
<keyword evidence="2" id="KW-0614">Plasmid</keyword>
<gene>
    <name evidence="1" type="ORF">O4328_39345</name>
    <name evidence="2" type="ORF">Q5707_38275</name>
</gene>
<evidence type="ECO:0000313" key="4">
    <source>
        <dbReference type="Proteomes" id="UP001231166"/>
    </source>
</evidence>
<accession>A0AAX3YST4</accession>